<keyword evidence="1" id="KW-0472">Membrane</keyword>
<dbReference type="InterPro" id="IPR005625">
    <property type="entry name" value="PepSY-ass_TM"/>
</dbReference>
<dbReference type="Proteomes" id="UP000001929">
    <property type="component" value="Chromosome"/>
</dbReference>
<evidence type="ECO:0000256" key="1">
    <source>
        <dbReference type="SAM" id="Phobius"/>
    </source>
</evidence>
<feature type="transmembrane region" description="Helical" evidence="1">
    <location>
        <begin position="12"/>
        <end position="36"/>
    </location>
</feature>
<proteinExistence type="predicted"/>
<feature type="transmembrane region" description="Helical" evidence="1">
    <location>
        <begin position="413"/>
        <end position="429"/>
    </location>
</feature>
<name>Q2RW47_RHORT</name>
<dbReference type="HOGENOM" id="CLU_042155_0_0_5"/>
<dbReference type="eggNOG" id="COG3182">
    <property type="taxonomic scope" value="Bacteria"/>
</dbReference>
<dbReference type="EnsemblBacteria" id="ABC21648">
    <property type="protein sequence ID" value="ABC21648"/>
    <property type="gene ID" value="Rru_A0847"/>
</dbReference>
<keyword evidence="1" id="KW-0812">Transmembrane</keyword>
<keyword evidence="3" id="KW-1185">Reference proteome</keyword>
<evidence type="ECO:0000313" key="2">
    <source>
        <dbReference type="EMBL" id="ABC21648.1"/>
    </source>
</evidence>
<feature type="transmembrane region" description="Helical" evidence="1">
    <location>
        <begin position="464"/>
        <end position="484"/>
    </location>
</feature>
<dbReference type="EMBL" id="CP000230">
    <property type="protein sequence ID" value="ABC21648.1"/>
    <property type="molecule type" value="Genomic_DNA"/>
</dbReference>
<sequence>MKPAFRRLLAEVHGGAGAVLGVLLFVVLFSGCWSLGAEALQTWARPPLADGGGAGLSIGELLDRARERGMAVDDVSLTLPVSEGEGIGFCQGRGPCSLSLDPLTGLPLPERAALTILKDLHKSAFLGFPGRILVSLFGIALFIVCVSGLVLLGRRWRLPWSPRRTHGARAGVLDWHGVIGSWIFPWLMLFALTGALSGLGALGTVTLSRVAYPGQPSQVFADLLGPPPPAASGRPLVGGLDLERILERDARDFPQFTARRVKISHGEDDAATIEIGGITRGLPSTALFESHLYRVADGTLLAARSATDHGPWTRAFIAVQPLHFADYAWVGGGWSSWLRGLHLTTGVLACLLCAGGLHLWGLRRQAVATWSCVVVPRLVEGVCGGLVVASGALLCFVQAIPPASAGEDGAGRLFWWVWGGVLLLSVLPLRRRSFLSPYLGLAGGACLLAVGLHVRAWLGAGSWSSLAVDLTLLLCGALFCRLSWGLARSSAPHPPLPGRIGDQNA</sequence>
<dbReference type="RefSeq" id="WP_011388602.1">
    <property type="nucleotide sequence ID" value="NC_007643.1"/>
</dbReference>
<evidence type="ECO:0000313" key="3">
    <source>
        <dbReference type="Proteomes" id="UP000001929"/>
    </source>
</evidence>
<feature type="transmembrane region" description="Helical" evidence="1">
    <location>
        <begin position="173"/>
        <end position="196"/>
    </location>
</feature>
<protein>
    <submittedName>
        <fullName evidence="2">PepSY-associated TM helix</fullName>
    </submittedName>
</protein>
<dbReference type="PATRIC" id="fig|269796.9.peg.901"/>
<feature type="transmembrane region" description="Helical" evidence="1">
    <location>
        <begin position="438"/>
        <end position="458"/>
    </location>
</feature>
<gene>
    <name evidence="2" type="ordered locus">Rru_A0847</name>
</gene>
<dbReference type="PROSITE" id="PS51257">
    <property type="entry name" value="PROKAR_LIPOPROTEIN"/>
    <property type="match status" value="1"/>
</dbReference>
<feature type="transmembrane region" description="Helical" evidence="1">
    <location>
        <begin position="381"/>
        <end position="401"/>
    </location>
</feature>
<dbReference type="KEGG" id="rru:Rru_A0847"/>
<dbReference type="STRING" id="269796.Rru_A0847"/>
<accession>Q2RW47</accession>
<dbReference type="AlphaFoldDB" id="Q2RW47"/>
<dbReference type="Pfam" id="PF03929">
    <property type="entry name" value="PepSY_TM"/>
    <property type="match status" value="1"/>
</dbReference>
<dbReference type="PANTHER" id="PTHR34219:SF3">
    <property type="entry name" value="BLL7967 PROTEIN"/>
    <property type="match status" value="1"/>
</dbReference>
<reference evidence="2 3" key="1">
    <citation type="journal article" date="2011" name="Stand. Genomic Sci.">
        <title>Complete genome sequence of Rhodospirillum rubrum type strain (S1).</title>
        <authorList>
            <person name="Munk A.C."/>
            <person name="Copeland A."/>
            <person name="Lucas S."/>
            <person name="Lapidus A."/>
            <person name="Del Rio T.G."/>
            <person name="Barry K."/>
            <person name="Detter J.C."/>
            <person name="Hammon N."/>
            <person name="Israni S."/>
            <person name="Pitluck S."/>
            <person name="Brettin T."/>
            <person name="Bruce D."/>
            <person name="Han C."/>
            <person name="Tapia R."/>
            <person name="Gilna P."/>
            <person name="Schmutz J."/>
            <person name="Larimer F."/>
            <person name="Land M."/>
            <person name="Kyrpides N.C."/>
            <person name="Mavromatis K."/>
            <person name="Richardson P."/>
            <person name="Rohde M."/>
            <person name="Goker M."/>
            <person name="Klenk H.P."/>
            <person name="Zhang Y."/>
            <person name="Roberts G.P."/>
            <person name="Reslewic S."/>
            <person name="Schwartz D.C."/>
        </authorList>
    </citation>
    <scope>NUCLEOTIDE SEQUENCE [LARGE SCALE GENOMIC DNA]</scope>
    <source>
        <strain evidence="3">ATCC 11170 / ATH 1.1.1 / DSM 467 / LMG 4362 / NCIMB 8255 / S1</strain>
    </source>
</reference>
<feature type="transmembrane region" description="Helical" evidence="1">
    <location>
        <begin position="132"/>
        <end position="152"/>
    </location>
</feature>
<keyword evidence="1" id="KW-1133">Transmembrane helix</keyword>
<feature type="transmembrane region" description="Helical" evidence="1">
    <location>
        <begin position="341"/>
        <end position="360"/>
    </location>
</feature>
<organism evidence="2 3">
    <name type="scientific">Rhodospirillum rubrum (strain ATCC 11170 / ATH 1.1.1 / DSM 467 / LMG 4362 / NCIMB 8255 / S1)</name>
    <dbReference type="NCBI Taxonomy" id="269796"/>
    <lineage>
        <taxon>Bacteria</taxon>
        <taxon>Pseudomonadati</taxon>
        <taxon>Pseudomonadota</taxon>
        <taxon>Alphaproteobacteria</taxon>
        <taxon>Rhodospirillales</taxon>
        <taxon>Rhodospirillaceae</taxon>
        <taxon>Rhodospirillum</taxon>
    </lineage>
</organism>
<dbReference type="PANTHER" id="PTHR34219">
    <property type="entry name" value="IRON-REGULATED INNER MEMBRANE PROTEIN-RELATED"/>
    <property type="match status" value="1"/>
</dbReference>